<feature type="compositionally biased region" description="Basic and acidic residues" evidence="6">
    <location>
        <begin position="187"/>
        <end position="204"/>
    </location>
</feature>
<dbReference type="GO" id="GO:0006412">
    <property type="term" value="P:translation"/>
    <property type="evidence" value="ECO:0007669"/>
    <property type="project" value="InterPro"/>
</dbReference>
<feature type="region of interest" description="Disordered" evidence="6">
    <location>
        <begin position="731"/>
        <end position="760"/>
    </location>
</feature>
<evidence type="ECO:0000256" key="5">
    <source>
        <dbReference type="ARBA" id="ARBA00035403"/>
    </source>
</evidence>
<evidence type="ECO:0000256" key="2">
    <source>
        <dbReference type="ARBA" id="ARBA00022980"/>
    </source>
</evidence>
<dbReference type="PANTHER" id="PTHR11502">
    <property type="entry name" value="40S RIBOSOMAL PROTEIN S6"/>
    <property type="match status" value="1"/>
</dbReference>
<dbReference type="InterPro" id="IPR001377">
    <property type="entry name" value="Ribosomal_eS6"/>
</dbReference>
<proteinExistence type="inferred from homology"/>
<evidence type="ECO:0000256" key="4">
    <source>
        <dbReference type="ARBA" id="ARBA00035278"/>
    </source>
</evidence>
<protein>
    <recommendedName>
        <fullName evidence="4">Small ribosomal subunit protein eS6</fullName>
    </recommendedName>
    <alternativeName>
        <fullName evidence="5">40S ribosomal protein S6</fullName>
    </alternativeName>
</protein>
<evidence type="ECO:0000256" key="3">
    <source>
        <dbReference type="ARBA" id="ARBA00023274"/>
    </source>
</evidence>
<dbReference type="Pfam" id="PF01092">
    <property type="entry name" value="Ribosomal_S6e"/>
    <property type="match status" value="1"/>
</dbReference>
<evidence type="ECO:0000313" key="8">
    <source>
        <dbReference type="Proteomes" id="UP001168972"/>
    </source>
</evidence>
<dbReference type="Gene3D" id="1.20.5.2650">
    <property type="match status" value="1"/>
</dbReference>
<name>A0AA39G5B6_MICHY</name>
<dbReference type="GO" id="GO:1990904">
    <property type="term" value="C:ribonucleoprotein complex"/>
    <property type="evidence" value="ECO:0007669"/>
    <property type="project" value="UniProtKB-KW"/>
</dbReference>
<evidence type="ECO:0000256" key="6">
    <source>
        <dbReference type="SAM" id="MobiDB-lite"/>
    </source>
</evidence>
<comment type="caution">
    <text evidence="7">The sequence shown here is derived from an EMBL/GenBank/DDBJ whole genome shotgun (WGS) entry which is preliminary data.</text>
</comment>
<feature type="region of interest" description="Disordered" evidence="6">
    <location>
        <begin position="824"/>
        <end position="844"/>
    </location>
</feature>
<dbReference type="GO" id="GO:0005840">
    <property type="term" value="C:ribosome"/>
    <property type="evidence" value="ECO:0007669"/>
    <property type="project" value="UniProtKB-KW"/>
</dbReference>
<dbReference type="PROSITE" id="PS00578">
    <property type="entry name" value="RIBOSOMAL_S6E"/>
    <property type="match status" value="1"/>
</dbReference>
<gene>
    <name evidence="7" type="ORF">PV327_003647</name>
</gene>
<sequence>MKLNVSYPATGCQKLFEITDEHKLRIFYEKRMGAEVEADSLGDEWKGYMVRVAGGNDKQGFPMKQGVLTNVLALVIIKKGEQEIPGLTDKNLPRRLGPKRAGRIRKLFNLSKEDDVREFVVKRPVQKEGKKEKLKAPKIQRLITPITLQRKRHRIALIKRQRAACKEQAAEYAKLLALRQKEAKARRAEEIKRKRSASMRDSKSSSHSTPGVNGYRAMVSSWLSSDTNKSQDTSSVELIKSLLRSLNLNRARLPGTLTFRDEPPGPEKNLCEIVSRINNCVDIESKSLNEHNIDFIQYNTNKNNSQESCTVNSRTESEIQSLSTRKNDETESVISTENYGTIYKRANLDVKSLETIRRWGSAMKFTPRIGDINNDTFNIGLGNSQKEVASTFWPKTNVTTGGINFKNEFGPSGFINGGRILDTLNDRAKVFPNKLAGYSQEVDAQPDITEFSENTSTQTPSHQEKVDIHLRNRSRIDRVTNTKRSLREKSSQDNSFIDIHKEKLDDATIENPYHRIHLSINNYFNSPQDSPSISPRRSKLKKEIIGESEKKVSKKNVTKIITKRKFLGKGIKEKKQIKIIKPTNCVEDNENELERRSVTEPEIQEVLTEVDVKITSDKEISDINVSDNNDKMTHKISDTNSSKDSSRISEICGKSNASNYRSNDYNRKKDFKIDVMKKKLEAVLSGERKTVAKPSEILIPHSVRARHIFQQFADIEAQTEMKMRLLKNKNMKNNSKPLNCANGNPAWKPSGRVKSLSPTTSSRINLHAETIPKRTNGNKTNANNKNHSVKKYDDQYTVQTNVPVLRSKTFLAFPKHSNVDEEVSDDFNLPGKITEESNETTNENNFFNRHTKSLRMLKELLANTAEHYDTKEPVQFLHEAVSADESSLLIKKSINDFESQTSRKSDRNQSLQTAPEIIECSDIFTETDIDLSLFCETSMNTTKSYDNFPSLSTHRLDQTFVDAQVSCNFPTIESFNNELSATETIKSYRMIETQTSKTSFQSLVKEKKDSSVETTQLRLHSKYVNTERCVLIDSATGKDVLEIQNFCCDTQLTNTESTTFGNQSIHDLKMQISNVESRINTLNSQMNIGIQNTSTDFCVGLISSLSNELIHDKSALIGSNKRDGKKTLPESVIKAFEIAAERAHNLHQAIEIYREYGIRKRNEMKILTRNHRKESDIVNFSRSEEHKSPSLNVTLIQISESEKALEEGLTKLVVHQEVQFTLETLLDQVEEMGRKQSENYIESKWKSDFKKVSLQSLPSTSGRKILPIVYGAVCTIIFCSLQFSTSCELT</sequence>
<reference evidence="7" key="1">
    <citation type="journal article" date="2023" name="bioRxiv">
        <title>Scaffold-level genome assemblies of two parasitoid biocontrol wasps reveal the parthenogenesis mechanism and an associated novel virus.</title>
        <authorList>
            <person name="Inwood S."/>
            <person name="Skelly J."/>
            <person name="Guhlin J."/>
            <person name="Harrop T."/>
            <person name="Goldson S."/>
            <person name="Dearden P."/>
        </authorList>
    </citation>
    <scope>NUCLEOTIDE SEQUENCE</scope>
    <source>
        <strain evidence="7">Lincoln</strain>
        <tissue evidence="7">Whole body</tissue>
    </source>
</reference>
<evidence type="ECO:0000256" key="1">
    <source>
        <dbReference type="ARBA" id="ARBA00009312"/>
    </source>
</evidence>
<feature type="region of interest" description="Disordered" evidence="6">
    <location>
        <begin position="187"/>
        <end position="213"/>
    </location>
</feature>
<dbReference type="InterPro" id="IPR018282">
    <property type="entry name" value="Ribosomal_eS6_CS"/>
</dbReference>
<dbReference type="GO" id="GO:0003735">
    <property type="term" value="F:structural constituent of ribosome"/>
    <property type="evidence" value="ECO:0007669"/>
    <property type="project" value="InterPro"/>
</dbReference>
<reference evidence="7" key="2">
    <citation type="submission" date="2023-03" db="EMBL/GenBank/DDBJ databases">
        <authorList>
            <person name="Inwood S.N."/>
            <person name="Skelly J.G."/>
            <person name="Guhlin J."/>
            <person name="Harrop T.W.R."/>
            <person name="Goldson S.G."/>
            <person name="Dearden P.K."/>
        </authorList>
    </citation>
    <scope>NUCLEOTIDE SEQUENCE</scope>
    <source>
        <strain evidence="7">Lincoln</strain>
        <tissue evidence="7">Whole body</tissue>
    </source>
</reference>
<organism evidence="7 8">
    <name type="scientific">Microctonus hyperodae</name>
    <name type="common">Parasitoid wasp</name>
    <dbReference type="NCBI Taxonomy" id="165561"/>
    <lineage>
        <taxon>Eukaryota</taxon>
        <taxon>Metazoa</taxon>
        <taxon>Ecdysozoa</taxon>
        <taxon>Arthropoda</taxon>
        <taxon>Hexapoda</taxon>
        <taxon>Insecta</taxon>
        <taxon>Pterygota</taxon>
        <taxon>Neoptera</taxon>
        <taxon>Endopterygota</taxon>
        <taxon>Hymenoptera</taxon>
        <taxon>Apocrita</taxon>
        <taxon>Ichneumonoidea</taxon>
        <taxon>Braconidae</taxon>
        <taxon>Euphorinae</taxon>
        <taxon>Microctonus</taxon>
    </lineage>
</organism>
<comment type="similarity">
    <text evidence="1">Belongs to the eukaryotic ribosomal protein eS6 family.</text>
</comment>
<keyword evidence="8" id="KW-1185">Reference proteome</keyword>
<dbReference type="SMART" id="SM01405">
    <property type="entry name" value="Ribosomal_S6e"/>
    <property type="match status" value="1"/>
</dbReference>
<dbReference type="EMBL" id="JAQQBR010000002">
    <property type="protein sequence ID" value="KAK0181355.1"/>
    <property type="molecule type" value="Genomic_DNA"/>
</dbReference>
<evidence type="ECO:0000313" key="7">
    <source>
        <dbReference type="EMBL" id="KAK0181355.1"/>
    </source>
</evidence>
<dbReference type="Proteomes" id="UP001168972">
    <property type="component" value="Unassembled WGS sequence"/>
</dbReference>
<keyword evidence="3" id="KW-0687">Ribonucleoprotein</keyword>
<keyword evidence="2" id="KW-0689">Ribosomal protein</keyword>
<accession>A0AA39G5B6</accession>